<organism evidence="1 2">
    <name type="scientific">Blepharisma stoltei</name>
    <dbReference type="NCBI Taxonomy" id="1481888"/>
    <lineage>
        <taxon>Eukaryota</taxon>
        <taxon>Sar</taxon>
        <taxon>Alveolata</taxon>
        <taxon>Ciliophora</taxon>
        <taxon>Postciliodesmatophora</taxon>
        <taxon>Heterotrichea</taxon>
        <taxon>Heterotrichida</taxon>
        <taxon>Blepharismidae</taxon>
        <taxon>Blepharisma</taxon>
    </lineage>
</organism>
<dbReference type="Gene3D" id="2.120.10.80">
    <property type="entry name" value="Kelch-type beta propeller"/>
    <property type="match status" value="1"/>
</dbReference>
<accession>A0AAU9JX20</accession>
<dbReference type="SUPFAM" id="SSF50965">
    <property type="entry name" value="Galactose oxidase, central domain"/>
    <property type="match status" value="1"/>
</dbReference>
<name>A0AAU9JX20_9CILI</name>
<dbReference type="AlphaFoldDB" id="A0AAU9JX20"/>
<protein>
    <recommendedName>
        <fullName evidence="3">Kelch motif family protein</fullName>
    </recommendedName>
</protein>
<sequence length="293" mass="33779">MLLSLDPNSARKKLNEFGCSFNHSDFELNKNERINDVEHNEIVFFRKDTKNSVRVNLSNFLKSEQTIRILQNNIIHPNAISMCLLPDKSIFCYGNYPVSGAAFILYPDSTIKRLSAGNPSGNMGVVYHDGFIYLFGGCNAQGKTWNKAAKYELSTDKWYKTCPLEEDLSRVSCIAGNYGNYGIAFVGYESSKLYLYNQKQDIYNEIYLNFAAQTNNILLQAENRVFLIESSKNIYESEPNQLSYWIIIEVSQISYSNRVAYQVYFNQSCYFMDIHCKIYKFDIKSLQLTMTQV</sequence>
<gene>
    <name evidence="1" type="ORF">BSTOLATCC_MIC44573</name>
</gene>
<keyword evidence="2" id="KW-1185">Reference proteome</keyword>
<evidence type="ECO:0000313" key="2">
    <source>
        <dbReference type="Proteomes" id="UP001162131"/>
    </source>
</evidence>
<dbReference type="InterPro" id="IPR011043">
    <property type="entry name" value="Gal_Oxase/kelch_b-propeller"/>
</dbReference>
<dbReference type="EMBL" id="CAJZBQ010000044">
    <property type="protein sequence ID" value="CAG9327953.1"/>
    <property type="molecule type" value="Genomic_DNA"/>
</dbReference>
<reference evidence="1" key="1">
    <citation type="submission" date="2021-09" db="EMBL/GenBank/DDBJ databases">
        <authorList>
            <consortium name="AG Swart"/>
            <person name="Singh M."/>
            <person name="Singh A."/>
            <person name="Seah K."/>
            <person name="Emmerich C."/>
        </authorList>
    </citation>
    <scope>NUCLEOTIDE SEQUENCE</scope>
    <source>
        <strain evidence="1">ATCC30299</strain>
    </source>
</reference>
<proteinExistence type="predicted"/>
<dbReference type="Proteomes" id="UP001162131">
    <property type="component" value="Unassembled WGS sequence"/>
</dbReference>
<evidence type="ECO:0000313" key="1">
    <source>
        <dbReference type="EMBL" id="CAG9327953.1"/>
    </source>
</evidence>
<dbReference type="InterPro" id="IPR015915">
    <property type="entry name" value="Kelch-typ_b-propeller"/>
</dbReference>
<comment type="caution">
    <text evidence="1">The sequence shown here is derived from an EMBL/GenBank/DDBJ whole genome shotgun (WGS) entry which is preliminary data.</text>
</comment>
<evidence type="ECO:0008006" key="3">
    <source>
        <dbReference type="Google" id="ProtNLM"/>
    </source>
</evidence>